<sequence length="64" mass="6498">MIAIAYLLSVAVSIGVLAVALRRRPAPAAPPPPVLPAEAPAIEADMRVLLTAAVQLASRFAPAA</sequence>
<dbReference type="AlphaFoldDB" id="A0AB33KU23"/>
<reference evidence="1" key="1">
    <citation type="submission" date="2024-07" db="EMBL/GenBank/DDBJ databases">
        <title>Complete genome sequences of cellulolytic bacteria, Kitasatospora sp. CMC57 and Streptomyces sp. CMC78, isolated from Japanese agricultural soil.</title>
        <authorList>
            <person name="Hashimoto T."/>
            <person name="Ito M."/>
            <person name="Iwamoto M."/>
            <person name="Fukahori D."/>
            <person name="Shoda T."/>
            <person name="Sakoda M."/>
            <person name="Morohoshi T."/>
            <person name="Mitsuboshi M."/>
            <person name="Nishizawa T."/>
        </authorList>
    </citation>
    <scope>NUCLEOTIDE SEQUENCE</scope>
    <source>
        <strain evidence="1">CMC78</strain>
        <plasmid evidence="1">pCMC78_01</plasmid>
    </source>
</reference>
<dbReference type="KEGG" id="stcm:SCMC78_73880"/>
<organism evidence="1">
    <name type="scientific">Streptomyces sp. CMC78</name>
    <dbReference type="NCBI Taxonomy" id="3231512"/>
    <lineage>
        <taxon>Bacteria</taxon>
        <taxon>Bacillati</taxon>
        <taxon>Actinomycetota</taxon>
        <taxon>Actinomycetes</taxon>
        <taxon>Kitasatosporales</taxon>
        <taxon>Streptomycetaceae</taxon>
        <taxon>Streptomyces</taxon>
    </lineage>
</organism>
<gene>
    <name evidence="1" type="ORF">SCMC78_73880</name>
</gene>
<keyword evidence="1" id="KW-0614">Plasmid</keyword>
<proteinExistence type="predicted"/>
<name>A0AB33KU23_9ACTN</name>
<dbReference type="EMBL" id="AP035885">
    <property type="protein sequence ID" value="BFP57581.1"/>
    <property type="molecule type" value="Genomic_DNA"/>
</dbReference>
<evidence type="ECO:0000313" key="1">
    <source>
        <dbReference type="EMBL" id="BFP57581.1"/>
    </source>
</evidence>
<accession>A0AB33KU23</accession>
<geneLocation type="plasmid" evidence="1">
    <name>pCMC78_01</name>
</geneLocation>
<protein>
    <submittedName>
        <fullName evidence="1">Uncharacterized protein</fullName>
    </submittedName>
</protein>
<dbReference type="RefSeq" id="WP_319602201.1">
    <property type="nucleotide sequence ID" value="NZ_AP035885.1"/>
</dbReference>